<protein>
    <submittedName>
        <fullName evidence="1">Uncharacterized protein</fullName>
    </submittedName>
</protein>
<dbReference type="AlphaFoldDB" id="A0A7X1J9R0"/>
<proteinExistence type="predicted"/>
<reference evidence="1 2" key="1">
    <citation type="submission" date="2020-08" db="EMBL/GenBank/DDBJ databases">
        <title>Streptomyces sp. PSKA01 genome sequencing and assembly.</title>
        <authorList>
            <person name="Mandal S."/>
            <person name="Maiti P.K."/>
            <person name="Das P."/>
        </authorList>
    </citation>
    <scope>NUCLEOTIDE SEQUENCE [LARGE SCALE GENOMIC DNA]</scope>
    <source>
        <strain evidence="1 2">PSKA01</strain>
    </source>
</reference>
<comment type="caution">
    <text evidence="1">The sequence shown here is derived from an EMBL/GenBank/DDBJ whole genome shotgun (WGS) entry which is preliminary data.</text>
</comment>
<sequence>MTTADGMQSGFTDPFAALWMSVAARLSGQHPADLPTSVDLALRVEALALALAELADQPHARTWKDA</sequence>
<accession>A0A7X1J9R0</accession>
<evidence type="ECO:0000313" key="2">
    <source>
        <dbReference type="Proteomes" id="UP000584670"/>
    </source>
</evidence>
<keyword evidence="2" id="KW-1185">Reference proteome</keyword>
<dbReference type="Proteomes" id="UP000584670">
    <property type="component" value="Unassembled WGS sequence"/>
</dbReference>
<dbReference type="EMBL" id="JACMSF010000058">
    <property type="protein sequence ID" value="MBC2906750.1"/>
    <property type="molecule type" value="Genomic_DNA"/>
</dbReference>
<organism evidence="1 2">
    <name type="scientific">Streptomyces cupreus</name>
    <dbReference type="NCBI Taxonomy" id="2759956"/>
    <lineage>
        <taxon>Bacteria</taxon>
        <taxon>Bacillati</taxon>
        <taxon>Actinomycetota</taxon>
        <taxon>Actinomycetes</taxon>
        <taxon>Kitasatosporales</taxon>
        <taxon>Streptomycetaceae</taxon>
        <taxon>Streptomyces</taxon>
    </lineage>
</organism>
<gene>
    <name evidence="1" type="ORF">H4N64_35540</name>
</gene>
<name>A0A7X1J9R0_9ACTN</name>
<evidence type="ECO:0000313" key="1">
    <source>
        <dbReference type="EMBL" id="MBC2906750.1"/>
    </source>
</evidence>
<dbReference type="RefSeq" id="WP_186286666.1">
    <property type="nucleotide sequence ID" value="NZ_JACMSF010000058.1"/>
</dbReference>